<comment type="caution">
    <text evidence="2">The sequence shown here is derived from an EMBL/GenBank/DDBJ whole genome shotgun (WGS) entry which is preliminary data.</text>
</comment>
<evidence type="ECO:0000313" key="2">
    <source>
        <dbReference type="EMBL" id="MFI7589488.1"/>
    </source>
</evidence>
<gene>
    <name evidence="2" type="ORF">ACIB24_20680</name>
</gene>
<name>A0ABW8ATS1_9ACTN</name>
<reference evidence="2 3" key="1">
    <citation type="submission" date="2024-10" db="EMBL/GenBank/DDBJ databases">
        <title>The Natural Products Discovery Center: Release of the First 8490 Sequenced Strains for Exploring Actinobacteria Biosynthetic Diversity.</title>
        <authorList>
            <person name="Kalkreuter E."/>
            <person name="Kautsar S.A."/>
            <person name="Yang D."/>
            <person name="Bader C.D."/>
            <person name="Teijaro C.N."/>
            <person name="Fluegel L."/>
            <person name="Davis C.M."/>
            <person name="Simpson J.R."/>
            <person name="Lauterbach L."/>
            <person name="Steele A.D."/>
            <person name="Gui C."/>
            <person name="Meng S."/>
            <person name="Li G."/>
            <person name="Viehrig K."/>
            <person name="Ye F."/>
            <person name="Su P."/>
            <person name="Kiefer A.F."/>
            <person name="Nichols A."/>
            <person name="Cepeda A.J."/>
            <person name="Yan W."/>
            <person name="Fan B."/>
            <person name="Jiang Y."/>
            <person name="Adhikari A."/>
            <person name="Zheng C.-J."/>
            <person name="Schuster L."/>
            <person name="Cowan T.M."/>
            <person name="Smanski M.J."/>
            <person name="Chevrette M.G."/>
            <person name="De Carvalho L.P.S."/>
            <person name="Shen B."/>
        </authorList>
    </citation>
    <scope>NUCLEOTIDE SEQUENCE [LARGE SCALE GENOMIC DNA]</scope>
    <source>
        <strain evidence="2 3">NPDC049639</strain>
    </source>
</reference>
<accession>A0ABW8ATS1</accession>
<dbReference type="Proteomes" id="UP001612915">
    <property type="component" value="Unassembled WGS sequence"/>
</dbReference>
<evidence type="ECO:0000256" key="1">
    <source>
        <dbReference type="SAM" id="MobiDB-lite"/>
    </source>
</evidence>
<organism evidence="2 3">
    <name type="scientific">Spongisporangium articulatum</name>
    <dbReference type="NCBI Taxonomy" id="3362603"/>
    <lineage>
        <taxon>Bacteria</taxon>
        <taxon>Bacillati</taxon>
        <taxon>Actinomycetota</taxon>
        <taxon>Actinomycetes</taxon>
        <taxon>Kineosporiales</taxon>
        <taxon>Kineosporiaceae</taxon>
        <taxon>Spongisporangium</taxon>
    </lineage>
</organism>
<sequence length="86" mass="8414">MTTIDCDTCTVRGLACGDCVVTVLLGSAPPVEAGAPIELDNREQAAIAVLAGAGLVPPLRLVKADESAPAEGQEGDGPAAAGARSA</sequence>
<feature type="region of interest" description="Disordered" evidence="1">
    <location>
        <begin position="65"/>
        <end position="86"/>
    </location>
</feature>
<evidence type="ECO:0000313" key="3">
    <source>
        <dbReference type="Proteomes" id="UP001612915"/>
    </source>
</evidence>
<dbReference type="EMBL" id="JBITLV010000007">
    <property type="protein sequence ID" value="MFI7589488.1"/>
    <property type="molecule type" value="Genomic_DNA"/>
</dbReference>
<keyword evidence="3" id="KW-1185">Reference proteome</keyword>
<proteinExistence type="predicted"/>
<dbReference type="RefSeq" id="WP_398284075.1">
    <property type="nucleotide sequence ID" value="NZ_JBITLV010000007.1"/>
</dbReference>
<protein>
    <submittedName>
        <fullName evidence="2">Uncharacterized protein</fullName>
    </submittedName>
</protein>